<gene>
    <name evidence="1" type="ORF">Tci_057581</name>
</gene>
<proteinExistence type="predicted"/>
<accession>A0A6L2NHF1</accession>
<sequence length="127" mass="13567">MNSTRIKLPHPFKPANETNGSFRTIELERLATHNFSDETFKQAFDLLDSSGTVLLPSSHDNVVEKEDGGWICFLGGNNYLGTKKYQGSNSGDGGNTGDGVKITGGVIGFGGGIGDAVTRRTSMARKK</sequence>
<name>A0A6L2NHF1_TANCI</name>
<dbReference type="AlphaFoldDB" id="A0A6L2NHF1"/>
<evidence type="ECO:0000313" key="1">
    <source>
        <dbReference type="EMBL" id="GEU85603.1"/>
    </source>
</evidence>
<dbReference type="EMBL" id="BKCJ010009141">
    <property type="protein sequence ID" value="GEU85603.1"/>
    <property type="molecule type" value="Genomic_DNA"/>
</dbReference>
<protein>
    <submittedName>
        <fullName evidence="1">Uncharacterized protein</fullName>
    </submittedName>
</protein>
<comment type="caution">
    <text evidence="1">The sequence shown here is derived from an EMBL/GenBank/DDBJ whole genome shotgun (WGS) entry which is preliminary data.</text>
</comment>
<organism evidence="1">
    <name type="scientific">Tanacetum cinerariifolium</name>
    <name type="common">Dalmatian daisy</name>
    <name type="synonym">Chrysanthemum cinerariifolium</name>
    <dbReference type="NCBI Taxonomy" id="118510"/>
    <lineage>
        <taxon>Eukaryota</taxon>
        <taxon>Viridiplantae</taxon>
        <taxon>Streptophyta</taxon>
        <taxon>Embryophyta</taxon>
        <taxon>Tracheophyta</taxon>
        <taxon>Spermatophyta</taxon>
        <taxon>Magnoliopsida</taxon>
        <taxon>eudicotyledons</taxon>
        <taxon>Gunneridae</taxon>
        <taxon>Pentapetalae</taxon>
        <taxon>asterids</taxon>
        <taxon>campanulids</taxon>
        <taxon>Asterales</taxon>
        <taxon>Asteraceae</taxon>
        <taxon>Asteroideae</taxon>
        <taxon>Anthemideae</taxon>
        <taxon>Anthemidinae</taxon>
        <taxon>Tanacetum</taxon>
    </lineage>
</organism>
<reference evidence="1" key="1">
    <citation type="journal article" date="2019" name="Sci. Rep.">
        <title>Draft genome of Tanacetum cinerariifolium, the natural source of mosquito coil.</title>
        <authorList>
            <person name="Yamashiro T."/>
            <person name="Shiraishi A."/>
            <person name="Satake H."/>
            <person name="Nakayama K."/>
        </authorList>
    </citation>
    <scope>NUCLEOTIDE SEQUENCE</scope>
</reference>